<sequence length="227" mass="23940">MLAARNTCRTANTAAARTPFRPFSAPKAAARCQAQRNQGPAFADAALCATVTAALLLTPGAAWAGRDKIGEFQASGFLFKDTVEVNALDDPEVPGVTIYFSDFKRSLVDKLQKDFFAEPSQASLTCSISPDATIANPANLGGAEGKEVFQEKKGLSIFKDKTLRVRRLYDPSRNTLVYVAYSTRLSTATDDGSVSTGRYRTSVCALKLPVAAAPALAAAEAAAAAPV</sequence>
<dbReference type="EMBL" id="FNXT01001208">
    <property type="protein sequence ID" value="SZX74218.1"/>
    <property type="molecule type" value="Genomic_DNA"/>
</dbReference>
<name>A0A383W999_TETOB</name>
<dbReference type="Proteomes" id="UP000256970">
    <property type="component" value="Unassembled WGS sequence"/>
</dbReference>
<evidence type="ECO:0000313" key="2">
    <source>
        <dbReference type="EMBL" id="SZX74218.1"/>
    </source>
</evidence>
<dbReference type="InterPro" id="IPR010292">
    <property type="entry name" value="Uncharacterised_CreA"/>
</dbReference>
<evidence type="ECO:0000313" key="3">
    <source>
        <dbReference type="Proteomes" id="UP000256970"/>
    </source>
</evidence>
<dbReference type="EMBL" id="FNXT01000770">
    <property type="protein sequence ID" value="SZX67115.1"/>
    <property type="molecule type" value="Genomic_DNA"/>
</dbReference>
<gene>
    <name evidence="2" type="ORF">BQ4739_LOCUS14461</name>
    <name evidence="1" type="ORF">BQ4739_LOCUS7537</name>
</gene>
<organism evidence="2 3">
    <name type="scientific">Tetradesmus obliquus</name>
    <name type="common">Green alga</name>
    <name type="synonym">Acutodesmus obliquus</name>
    <dbReference type="NCBI Taxonomy" id="3088"/>
    <lineage>
        <taxon>Eukaryota</taxon>
        <taxon>Viridiplantae</taxon>
        <taxon>Chlorophyta</taxon>
        <taxon>core chlorophytes</taxon>
        <taxon>Chlorophyceae</taxon>
        <taxon>CS clade</taxon>
        <taxon>Sphaeropleales</taxon>
        <taxon>Scenedesmaceae</taxon>
        <taxon>Tetradesmus</taxon>
    </lineage>
</organism>
<dbReference type="Pfam" id="PF05981">
    <property type="entry name" value="CreA"/>
    <property type="match status" value="1"/>
</dbReference>
<keyword evidence="3" id="KW-1185">Reference proteome</keyword>
<evidence type="ECO:0000313" key="1">
    <source>
        <dbReference type="EMBL" id="SZX67115.1"/>
    </source>
</evidence>
<protein>
    <submittedName>
        <fullName evidence="2">Uncharacterized protein</fullName>
    </submittedName>
</protein>
<accession>A0A383W999</accession>
<dbReference type="AlphaFoldDB" id="A0A383W999"/>
<dbReference type="PANTHER" id="PTHR37952:SF2">
    <property type="entry name" value="PROTEIN CREA"/>
    <property type="match status" value="1"/>
</dbReference>
<reference evidence="2 3" key="1">
    <citation type="submission" date="2016-10" db="EMBL/GenBank/DDBJ databases">
        <authorList>
            <person name="Cai Z."/>
        </authorList>
    </citation>
    <scope>NUCLEOTIDE SEQUENCE [LARGE SCALE GENOMIC DNA]</scope>
</reference>
<dbReference type="PANTHER" id="PTHR37952">
    <property type="match status" value="1"/>
</dbReference>
<proteinExistence type="predicted"/>